<gene>
    <name evidence="1" type="ORF">MKW98_004844</name>
</gene>
<dbReference type="EMBL" id="JAJJMB010010713">
    <property type="protein sequence ID" value="KAI3906811.1"/>
    <property type="molecule type" value="Genomic_DNA"/>
</dbReference>
<comment type="caution">
    <text evidence="1">The sequence shown here is derived from an EMBL/GenBank/DDBJ whole genome shotgun (WGS) entry which is preliminary data.</text>
</comment>
<reference evidence="1" key="1">
    <citation type="submission" date="2022-04" db="EMBL/GenBank/DDBJ databases">
        <title>A functionally conserved STORR gene fusion in Papaver species that diverged 16.8 million years ago.</title>
        <authorList>
            <person name="Catania T."/>
        </authorList>
    </citation>
    <scope>NUCLEOTIDE SEQUENCE</scope>
    <source>
        <strain evidence="1">S-188037</strain>
    </source>
</reference>
<feature type="non-terminal residue" evidence="1">
    <location>
        <position position="54"/>
    </location>
</feature>
<dbReference type="AlphaFoldDB" id="A0AAD4SHZ9"/>
<sequence length="54" mass="5943">ENGVGWWETGMMLESLLFGVSKSKGCKTMEAKPAVNVDNAWLDGNIKHKSQFDG</sequence>
<name>A0AAD4SHZ9_9MAGN</name>
<dbReference type="Proteomes" id="UP001202328">
    <property type="component" value="Unassembled WGS sequence"/>
</dbReference>
<protein>
    <submittedName>
        <fullName evidence="1">Uncharacterized protein</fullName>
    </submittedName>
</protein>
<proteinExistence type="predicted"/>
<keyword evidence="2" id="KW-1185">Reference proteome</keyword>
<organism evidence="1 2">
    <name type="scientific">Papaver atlanticum</name>
    <dbReference type="NCBI Taxonomy" id="357466"/>
    <lineage>
        <taxon>Eukaryota</taxon>
        <taxon>Viridiplantae</taxon>
        <taxon>Streptophyta</taxon>
        <taxon>Embryophyta</taxon>
        <taxon>Tracheophyta</taxon>
        <taxon>Spermatophyta</taxon>
        <taxon>Magnoliopsida</taxon>
        <taxon>Ranunculales</taxon>
        <taxon>Papaveraceae</taxon>
        <taxon>Papaveroideae</taxon>
        <taxon>Papaver</taxon>
    </lineage>
</organism>
<feature type="non-terminal residue" evidence="1">
    <location>
        <position position="1"/>
    </location>
</feature>
<accession>A0AAD4SHZ9</accession>
<evidence type="ECO:0000313" key="2">
    <source>
        <dbReference type="Proteomes" id="UP001202328"/>
    </source>
</evidence>
<evidence type="ECO:0000313" key="1">
    <source>
        <dbReference type="EMBL" id="KAI3906811.1"/>
    </source>
</evidence>